<dbReference type="Proteomes" id="UP000325081">
    <property type="component" value="Unassembled WGS sequence"/>
</dbReference>
<sequence>MKPGQAYACAVDVGCVMGFDSPPYLLRHRHACSRSFQKRRRASHRVELKRCCDYKAFATHCDTNCPEGPKPHLFVQQEEQRNLQNTSSNMKRKSAHCGSSEC</sequence>
<organism evidence="2 3">
    <name type="scientific">Striga asiatica</name>
    <name type="common">Asiatic witchweed</name>
    <name type="synonym">Buchnera asiatica</name>
    <dbReference type="NCBI Taxonomy" id="4170"/>
    <lineage>
        <taxon>Eukaryota</taxon>
        <taxon>Viridiplantae</taxon>
        <taxon>Streptophyta</taxon>
        <taxon>Embryophyta</taxon>
        <taxon>Tracheophyta</taxon>
        <taxon>Spermatophyta</taxon>
        <taxon>Magnoliopsida</taxon>
        <taxon>eudicotyledons</taxon>
        <taxon>Gunneridae</taxon>
        <taxon>Pentapetalae</taxon>
        <taxon>asterids</taxon>
        <taxon>lamiids</taxon>
        <taxon>Lamiales</taxon>
        <taxon>Orobanchaceae</taxon>
        <taxon>Buchnereae</taxon>
        <taxon>Striga</taxon>
    </lineage>
</organism>
<keyword evidence="3" id="KW-1185">Reference proteome</keyword>
<evidence type="ECO:0000256" key="1">
    <source>
        <dbReference type="SAM" id="MobiDB-lite"/>
    </source>
</evidence>
<comment type="caution">
    <text evidence="2">The sequence shown here is derived from an EMBL/GenBank/DDBJ whole genome shotgun (WGS) entry which is preliminary data.</text>
</comment>
<feature type="region of interest" description="Disordered" evidence="1">
    <location>
        <begin position="80"/>
        <end position="102"/>
    </location>
</feature>
<accession>A0A5A7P3J5</accession>
<name>A0A5A7P3J5_STRAF</name>
<dbReference type="AlphaFoldDB" id="A0A5A7P3J5"/>
<reference evidence="3" key="1">
    <citation type="journal article" date="2019" name="Curr. Biol.">
        <title>Genome Sequence of Striga asiatica Provides Insight into the Evolution of Plant Parasitism.</title>
        <authorList>
            <person name="Yoshida S."/>
            <person name="Kim S."/>
            <person name="Wafula E.K."/>
            <person name="Tanskanen J."/>
            <person name="Kim Y.M."/>
            <person name="Honaas L."/>
            <person name="Yang Z."/>
            <person name="Spallek T."/>
            <person name="Conn C.E."/>
            <person name="Ichihashi Y."/>
            <person name="Cheong K."/>
            <person name="Cui S."/>
            <person name="Der J.P."/>
            <person name="Gundlach H."/>
            <person name="Jiao Y."/>
            <person name="Hori C."/>
            <person name="Ishida J.K."/>
            <person name="Kasahara H."/>
            <person name="Kiba T."/>
            <person name="Kim M.S."/>
            <person name="Koo N."/>
            <person name="Laohavisit A."/>
            <person name="Lee Y.H."/>
            <person name="Lumba S."/>
            <person name="McCourt P."/>
            <person name="Mortimer J.C."/>
            <person name="Mutuku J.M."/>
            <person name="Nomura T."/>
            <person name="Sasaki-Sekimoto Y."/>
            <person name="Seto Y."/>
            <person name="Wang Y."/>
            <person name="Wakatake T."/>
            <person name="Sakakibara H."/>
            <person name="Demura T."/>
            <person name="Yamaguchi S."/>
            <person name="Yoneyama K."/>
            <person name="Manabe R.I."/>
            <person name="Nelson D.C."/>
            <person name="Schulman A.H."/>
            <person name="Timko M.P."/>
            <person name="dePamphilis C.W."/>
            <person name="Choi D."/>
            <person name="Shirasu K."/>
        </authorList>
    </citation>
    <scope>NUCLEOTIDE SEQUENCE [LARGE SCALE GENOMIC DNA]</scope>
    <source>
        <strain evidence="3">cv. UVA1</strain>
    </source>
</reference>
<protein>
    <submittedName>
        <fullName evidence="2">DHHC-type zinc finger family protein</fullName>
    </submittedName>
</protein>
<gene>
    <name evidence="2" type="ORF">STAS_03003</name>
</gene>
<dbReference type="EMBL" id="BKCP01001669">
    <property type="protein sequence ID" value="GER27309.1"/>
    <property type="molecule type" value="Genomic_DNA"/>
</dbReference>
<proteinExistence type="predicted"/>
<evidence type="ECO:0000313" key="3">
    <source>
        <dbReference type="Proteomes" id="UP000325081"/>
    </source>
</evidence>
<evidence type="ECO:0000313" key="2">
    <source>
        <dbReference type="EMBL" id="GER27309.1"/>
    </source>
</evidence>